<protein>
    <recommendedName>
        <fullName evidence="3">TPM domain-containing protein</fullName>
    </recommendedName>
</protein>
<name>A0A2S0KM70_9FIRM</name>
<evidence type="ECO:0000313" key="5">
    <source>
        <dbReference type="Proteomes" id="UP000237947"/>
    </source>
</evidence>
<keyword evidence="5" id="KW-1185">Reference proteome</keyword>
<dbReference type="EMBL" id="CP027226">
    <property type="protein sequence ID" value="AVM42130.1"/>
    <property type="molecule type" value="Genomic_DNA"/>
</dbReference>
<dbReference type="AlphaFoldDB" id="A0A2S0KM70"/>
<dbReference type="Gene3D" id="3.10.310.50">
    <property type="match status" value="1"/>
</dbReference>
<reference evidence="5" key="1">
    <citation type="submission" date="2018-02" db="EMBL/GenBank/DDBJ databases">
        <authorList>
            <person name="Holder M.E."/>
            <person name="Ajami N.J."/>
            <person name="Petrosino J.F."/>
        </authorList>
    </citation>
    <scope>NUCLEOTIDE SEQUENCE [LARGE SCALE GENOMIC DNA]</scope>
    <source>
        <strain evidence="5">CCUG 47711</strain>
    </source>
</reference>
<dbReference type="InterPro" id="IPR007621">
    <property type="entry name" value="TPM_dom"/>
</dbReference>
<keyword evidence="2" id="KW-0812">Transmembrane</keyword>
<dbReference type="Pfam" id="PF04536">
    <property type="entry name" value="TPM_phosphatase"/>
    <property type="match status" value="1"/>
</dbReference>
<dbReference type="Proteomes" id="UP000237947">
    <property type="component" value="Chromosome"/>
</dbReference>
<keyword evidence="2" id="KW-0472">Membrane</keyword>
<organism evidence="4 5">
    <name type="scientific">Fastidiosipila sanguinis</name>
    <dbReference type="NCBI Taxonomy" id="236753"/>
    <lineage>
        <taxon>Bacteria</taxon>
        <taxon>Bacillati</taxon>
        <taxon>Bacillota</taxon>
        <taxon>Clostridia</taxon>
        <taxon>Eubacteriales</taxon>
        <taxon>Oscillospiraceae</taxon>
        <taxon>Fastidiosipila</taxon>
    </lineage>
</organism>
<evidence type="ECO:0000256" key="1">
    <source>
        <dbReference type="SAM" id="MobiDB-lite"/>
    </source>
</evidence>
<evidence type="ECO:0000256" key="2">
    <source>
        <dbReference type="SAM" id="Phobius"/>
    </source>
</evidence>
<dbReference type="KEGG" id="fsa:C5Q98_02280"/>
<sequence length="287" mass="32088">MSFTNSFKAKITKLSILVLVLLCILIGRNELFALDNSSIEVEDKADLLSSDEELNIKNRVKQILDDNNKVWYVDIFTIDDSQGKTTATYGIDRYEEINDPENTGKVLDGFFIIIDMDNRNYHFGTFGEALHIFDEDDVDKLLDSMFDGVSSGDYFSAFNAALNKVDSRLQLGDGYSKDNSIAQVKNYDIITPLFIALIFSSGSAIMYFGKVVKDYDKFENKPMFNYAKNSIAEYSEFEDIISNRQSYRVYRPLPRGNISNSSRSNSYSGGSSVSGGGRNVGGGGRGF</sequence>
<feature type="transmembrane region" description="Helical" evidence="2">
    <location>
        <begin position="189"/>
        <end position="208"/>
    </location>
</feature>
<keyword evidence="2" id="KW-1133">Transmembrane helix</keyword>
<feature type="compositionally biased region" description="Low complexity" evidence="1">
    <location>
        <begin position="260"/>
        <end position="271"/>
    </location>
</feature>
<gene>
    <name evidence="4" type="ORF">C5Q98_02280</name>
</gene>
<evidence type="ECO:0000259" key="3">
    <source>
        <dbReference type="Pfam" id="PF04536"/>
    </source>
</evidence>
<evidence type="ECO:0000313" key="4">
    <source>
        <dbReference type="EMBL" id="AVM42130.1"/>
    </source>
</evidence>
<dbReference type="RefSeq" id="WP_106012116.1">
    <property type="nucleotide sequence ID" value="NZ_CP027226.1"/>
</dbReference>
<feature type="compositionally biased region" description="Gly residues" evidence="1">
    <location>
        <begin position="272"/>
        <end position="287"/>
    </location>
</feature>
<proteinExistence type="predicted"/>
<dbReference type="OrthoDB" id="9806054at2"/>
<feature type="region of interest" description="Disordered" evidence="1">
    <location>
        <begin position="260"/>
        <end position="287"/>
    </location>
</feature>
<feature type="domain" description="TPM" evidence="3">
    <location>
        <begin position="41"/>
        <end position="166"/>
    </location>
</feature>
<accession>A0A2S0KM70</accession>